<evidence type="ECO:0000259" key="5">
    <source>
        <dbReference type="Pfam" id="PF00725"/>
    </source>
</evidence>
<dbReference type="SUPFAM" id="SSF48179">
    <property type="entry name" value="6-phosphogluconate dehydrogenase C-terminal domain-like"/>
    <property type="match status" value="2"/>
</dbReference>
<dbReference type="GO" id="GO:0006635">
    <property type="term" value="P:fatty acid beta-oxidation"/>
    <property type="evidence" value="ECO:0007669"/>
    <property type="project" value="TreeGrafter"/>
</dbReference>
<dbReference type="Gene3D" id="1.10.1040.50">
    <property type="match status" value="1"/>
</dbReference>
<dbReference type="Pfam" id="PF02737">
    <property type="entry name" value="3HCDH_N"/>
    <property type="match status" value="1"/>
</dbReference>
<evidence type="ECO:0000256" key="3">
    <source>
        <dbReference type="ARBA" id="ARBA00023239"/>
    </source>
</evidence>
<feature type="domain" description="3-hydroxyacyl-CoA dehydrogenase C-terminal" evidence="5">
    <location>
        <begin position="223"/>
        <end position="314"/>
    </location>
</feature>
<name>A0A2I7KG35_9RHOB</name>
<geneLocation type="plasmid" evidence="8">
    <name>pp88_c</name>
</geneLocation>
<sequence length="434" mass="47183">MPNPIEWTAKQKEAALKAIHIAETKARFGSATEAQQPAPITKIGVIGGGTMGAGIAVVMLNSGLSVHMIERDAPAVDAGKARVLDTLKRDRASGRIDKAEYAARESAFKASAQYSDLTDVDLVVEAVYEDIDVKRDVFRQVSEACGDDVILATNTSYLNPELIFKDVPAPQRCIGLHFFSPANIMKLVEIIPTKTTAKDVLSTAFSLTRTCKKVPVQVGICDGFIGNRILKAMRTQAERVLLFGATPQSVDAALKEFGMKMGPFEVQDLAGLDIAAYQRKAARDRGEKVFSPVSDHLVDQGRFGRKTGAGWYDYAGTEQVFDTPEPVKIALGAARQEAKVEPILWTNAMIVEVVVFAMLDEAAQILDEGIAQDPSDIDLVEIYGYGFPKDRGGLAWFGSAYGLSKIVERLEHYNKLNVSEAPSNALRNWAQADA</sequence>
<dbReference type="InterPro" id="IPR006176">
    <property type="entry name" value="3-OHacyl-CoA_DH_NAD-bd"/>
</dbReference>
<keyword evidence="7" id="KW-0614">Plasmid</keyword>
<reference evidence="7 8" key="1">
    <citation type="journal article" date="2017" name="Front. Microbiol.">
        <title>Phaeobacter piscinae sp. nov., a species of the Roseobacter group and potential aquaculture probiont.</title>
        <authorList>
            <person name="Sonnenschein E.C."/>
            <person name="Phippen C.B.W."/>
            <person name="Nielsen K.F."/>
            <person name="Mateiu R.V."/>
            <person name="Melchiorsen J."/>
            <person name="Gram L."/>
            <person name="Overmann J."/>
            <person name="Freese H.M."/>
        </authorList>
    </citation>
    <scope>NUCLEOTIDE SEQUENCE [LARGE SCALE GENOMIC DNA]</scope>
    <source>
        <strain evidence="7 8">P88</strain>
        <plasmid evidence="8">pp88_c</plasmid>
    </source>
</reference>
<dbReference type="GO" id="GO:0016853">
    <property type="term" value="F:isomerase activity"/>
    <property type="evidence" value="ECO:0007669"/>
    <property type="project" value="UniProtKB-KW"/>
</dbReference>
<dbReference type="SUPFAM" id="SSF51735">
    <property type="entry name" value="NAD(P)-binding Rossmann-fold domains"/>
    <property type="match status" value="1"/>
</dbReference>
<dbReference type="InterPro" id="IPR036291">
    <property type="entry name" value="NAD(P)-bd_dom_sf"/>
</dbReference>
<dbReference type="PANTHER" id="PTHR23309:SF49">
    <property type="entry name" value="PEROXISOMAL BIFUNCTIONAL ENZYME"/>
    <property type="match status" value="1"/>
</dbReference>
<keyword evidence="4" id="KW-0511">Multifunctional enzyme</keyword>
<evidence type="ECO:0000256" key="4">
    <source>
        <dbReference type="ARBA" id="ARBA00023268"/>
    </source>
</evidence>
<feature type="domain" description="3-hydroxyacyl-CoA dehydrogenase NAD binding" evidence="6">
    <location>
        <begin position="42"/>
        <end position="219"/>
    </location>
</feature>
<dbReference type="Gene3D" id="3.40.50.720">
    <property type="entry name" value="NAD(P)-binding Rossmann-like Domain"/>
    <property type="match status" value="1"/>
</dbReference>
<dbReference type="FunFam" id="1.10.1040.50:FF:000006">
    <property type="entry name" value="Peroxisomal bifunctional enzyme"/>
    <property type="match status" value="1"/>
</dbReference>
<organism evidence="7 8">
    <name type="scientific">Phaeobacter inhibens</name>
    <dbReference type="NCBI Taxonomy" id="221822"/>
    <lineage>
        <taxon>Bacteria</taxon>
        <taxon>Pseudomonadati</taxon>
        <taxon>Pseudomonadota</taxon>
        <taxon>Alphaproteobacteria</taxon>
        <taxon>Rhodobacterales</taxon>
        <taxon>Roseobacteraceae</taxon>
        <taxon>Phaeobacter</taxon>
    </lineage>
</organism>
<evidence type="ECO:0000256" key="2">
    <source>
        <dbReference type="ARBA" id="ARBA00023235"/>
    </source>
</evidence>
<dbReference type="Pfam" id="PF00725">
    <property type="entry name" value="3HCDH"/>
    <property type="match status" value="1"/>
</dbReference>
<evidence type="ECO:0000313" key="8">
    <source>
        <dbReference type="Proteomes" id="UP000236447"/>
    </source>
</evidence>
<gene>
    <name evidence="7" type="ORF">PhaeoP88_04241</name>
</gene>
<dbReference type="RefSeq" id="WP_102884608.1">
    <property type="nucleotide sequence ID" value="NZ_CP010728.1"/>
</dbReference>
<dbReference type="Proteomes" id="UP000236447">
    <property type="component" value="Plasmid pP88_c"/>
</dbReference>
<dbReference type="GO" id="GO:0016829">
    <property type="term" value="F:lyase activity"/>
    <property type="evidence" value="ECO:0007669"/>
    <property type="project" value="UniProtKB-KW"/>
</dbReference>
<protein>
    <submittedName>
        <fullName evidence="7">Putative fatty acid oxidation complex subunit alpha</fullName>
    </submittedName>
</protein>
<evidence type="ECO:0000256" key="1">
    <source>
        <dbReference type="ARBA" id="ARBA00023002"/>
    </source>
</evidence>
<proteinExistence type="predicted"/>
<keyword evidence="3" id="KW-0456">Lyase</keyword>
<dbReference type="AlphaFoldDB" id="A0A2I7KG35"/>
<dbReference type="GO" id="GO:0070403">
    <property type="term" value="F:NAD+ binding"/>
    <property type="evidence" value="ECO:0007669"/>
    <property type="project" value="InterPro"/>
</dbReference>
<dbReference type="InterPro" id="IPR006108">
    <property type="entry name" value="3HC_DH_C"/>
</dbReference>
<dbReference type="PANTHER" id="PTHR23309">
    <property type="entry name" value="3-HYDROXYACYL-COA DEHYROGENASE"/>
    <property type="match status" value="1"/>
</dbReference>
<reference evidence="7 8" key="2">
    <citation type="journal article" date="2017" name="Genome Biol. Evol.">
        <title>Trajectories and Drivers of Genome Evolution in Surface-Associated Marine Phaeobacter.</title>
        <authorList>
            <person name="Freese H.M."/>
            <person name="Sikorski J."/>
            <person name="Bunk B."/>
            <person name="Scheuner C."/>
            <person name="Meier-Kolthoff J.P."/>
            <person name="Sproer C."/>
            <person name="Gram L."/>
            <person name="Overmann J."/>
        </authorList>
    </citation>
    <scope>NUCLEOTIDE SEQUENCE [LARGE SCALE GENOMIC DNA]</scope>
    <source>
        <strain evidence="7 8">P88</strain>
        <plasmid evidence="8">pp88_c</plasmid>
    </source>
</reference>
<dbReference type="InterPro" id="IPR008927">
    <property type="entry name" value="6-PGluconate_DH-like_C_sf"/>
</dbReference>
<accession>A0A2I7KG35</accession>
<dbReference type="EMBL" id="CP010728">
    <property type="protein sequence ID" value="AUR01553.1"/>
    <property type="molecule type" value="Genomic_DNA"/>
</dbReference>
<evidence type="ECO:0000313" key="7">
    <source>
        <dbReference type="EMBL" id="AUR01553.1"/>
    </source>
</evidence>
<dbReference type="FunFam" id="3.40.50.720:FF:000009">
    <property type="entry name" value="Fatty oxidation complex, alpha subunit"/>
    <property type="match status" value="1"/>
</dbReference>
<keyword evidence="1" id="KW-0560">Oxidoreductase</keyword>
<evidence type="ECO:0000259" key="6">
    <source>
        <dbReference type="Pfam" id="PF02737"/>
    </source>
</evidence>
<keyword evidence="2" id="KW-0413">Isomerase</keyword>
<dbReference type="GO" id="GO:0003857">
    <property type="term" value="F:(3S)-3-hydroxyacyl-CoA dehydrogenase (NAD+) activity"/>
    <property type="evidence" value="ECO:0007669"/>
    <property type="project" value="TreeGrafter"/>
</dbReference>